<evidence type="ECO:0000313" key="5">
    <source>
        <dbReference type="EMBL" id="PYI52279.1"/>
    </source>
</evidence>
<evidence type="ECO:0000256" key="3">
    <source>
        <dbReference type="ARBA" id="ARBA00023163"/>
    </source>
</evidence>
<proteinExistence type="predicted"/>
<dbReference type="GO" id="GO:0003700">
    <property type="term" value="F:DNA-binding transcription factor activity"/>
    <property type="evidence" value="ECO:0007669"/>
    <property type="project" value="InterPro"/>
</dbReference>
<reference evidence="5 6" key="1">
    <citation type="submission" date="2018-05" db="EMBL/GenBank/DDBJ databases">
        <title>Paenibacillus flagellatus sp. nov., isolated from selenium mineral soil.</title>
        <authorList>
            <person name="Dai X."/>
        </authorList>
    </citation>
    <scope>NUCLEOTIDE SEQUENCE [LARGE SCALE GENOMIC DNA]</scope>
    <source>
        <strain evidence="5 6">DXL2</strain>
    </source>
</reference>
<dbReference type="PANTHER" id="PTHR43280:SF28">
    <property type="entry name" value="HTH-TYPE TRANSCRIPTIONAL ACTIVATOR RHAS"/>
    <property type="match status" value="1"/>
</dbReference>
<dbReference type="InterPro" id="IPR003313">
    <property type="entry name" value="AraC-bd"/>
</dbReference>
<keyword evidence="1" id="KW-0805">Transcription regulation</keyword>
<gene>
    <name evidence="5" type="ORF">DLM86_22150</name>
</gene>
<dbReference type="InterPro" id="IPR014710">
    <property type="entry name" value="RmlC-like_jellyroll"/>
</dbReference>
<keyword evidence="6" id="KW-1185">Reference proteome</keyword>
<dbReference type="PRINTS" id="PR00032">
    <property type="entry name" value="HTHARAC"/>
</dbReference>
<name>A0A2V5JZB4_9BACL</name>
<dbReference type="EMBL" id="QJVJ01000010">
    <property type="protein sequence ID" value="PYI52279.1"/>
    <property type="molecule type" value="Genomic_DNA"/>
</dbReference>
<dbReference type="InterPro" id="IPR009057">
    <property type="entry name" value="Homeodomain-like_sf"/>
</dbReference>
<dbReference type="SMART" id="SM00342">
    <property type="entry name" value="HTH_ARAC"/>
    <property type="match status" value="1"/>
</dbReference>
<organism evidence="5 6">
    <name type="scientific">Paenibacillus flagellatus</name>
    <dbReference type="NCBI Taxonomy" id="2211139"/>
    <lineage>
        <taxon>Bacteria</taxon>
        <taxon>Bacillati</taxon>
        <taxon>Bacillota</taxon>
        <taxon>Bacilli</taxon>
        <taxon>Bacillales</taxon>
        <taxon>Paenibacillaceae</taxon>
        <taxon>Paenibacillus</taxon>
    </lineage>
</organism>
<evidence type="ECO:0000256" key="2">
    <source>
        <dbReference type="ARBA" id="ARBA00023125"/>
    </source>
</evidence>
<protein>
    <submittedName>
        <fullName evidence="5">AraC family transcriptional regulator</fullName>
    </submittedName>
</protein>
<dbReference type="PANTHER" id="PTHR43280">
    <property type="entry name" value="ARAC-FAMILY TRANSCRIPTIONAL REGULATOR"/>
    <property type="match status" value="1"/>
</dbReference>
<evidence type="ECO:0000259" key="4">
    <source>
        <dbReference type="PROSITE" id="PS01124"/>
    </source>
</evidence>
<dbReference type="Proteomes" id="UP000247476">
    <property type="component" value="Unassembled WGS sequence"/>
</dbReference>
<dbReference type="Pfam" id="PF12833">
    <property type="entry name" value="HTH_18"/>
    <property type="match status" value="1"/>
</dbReference>
<keyword evidence="3" id="KW-0804">Transcription</keyword>
<keyword evidence="2" id="KW-0238">DNA-binding</keyword>
<dbReference type="SUPFAM" id="SSF51215">
    <property type="entry name" value="Regulatory protein AraC"/>
    <property type="match status" value="1"/>
</dbReference>
<dbReference type="GO" id="GO:0043565">
    <property type="term" value="F:sequence-specific DNA binding"/>
    <property type="evidence" value="ECO:0007669"/>
    <property type="project" value="InterPro"/>
</dbReference>
<dbReference type="AlphaFoldDB" id="A0A2V5JZB4"/>
<evidence type="ECO:0000256" key="1">
    <source>
        <dbReference type="ARBA" id="ARBA00023015"/>
    </source>
</evidence>
<feature type="domain" description="HTH araC/xylS-type" evidence="4">
    <location>
        <begin position="157"/>
        <end position="256"/>
    </location>
</feature>
<evidence type="ECO:0000313" key="6">
    <source>
        <dbReference type="Proteomes" id="UP000247476"/>
    </source>
</evidence>
<dbReference type="Pfam" id="PF02311">
    <property type="entry name" value="AraC_binding"/>
    <property type="match status" value="1"/>
</dbReference>
<sequence>MSFHSHAHFELYYFHGGKGHYLIGDKIFVLSPGDLILMHGMTLHCPNMDASVPYRRTTVHFDPAFVKALADDKPFEVNVLKPFYELKNCRIPLSGDVRLEVEALLEKMRKLSDDRGKVSRDRMLVAFLDLLLIVYDVCEQSADSASAFPTDKERHVQSVVDYLEEHYQEDVHLEHLEERLHVNKYYLSKLFKEVTGATIFNYLYHRRINQAKIHFLLERSLSVTDVCYKVGFKHPSHFTRMFKQRVGVTPEQYKRQAARS</sequence>
<comment type="caution">
    <text evidence="5">The sequence shown here is derived from an EMBL/GenBank/DDBJ whole genome shotgun (WGS) entry which is preliminary data.</text>
</comment>
<dbReference type="Gene3D" id="1.10.10.60">
    <property type="entry name" value="Homeodomain-like"/>
    <property type="match status" value="2"/>
</dbReference>
<dbReference type="SUPFAM" id="SSF46689">
    <property type="entry name" value="Homeodomain-like"/>
    <property type="match status" value="2"/>
</dbReference>
<dbReference type="OrthoDB" id="2713997at2"/>
<dbReference type="InterPro" id="IPR018060">
    <property type="entry name" value="HTH_AraC"/>
</dbReference>
<dbReference type="Gene3D" id="2.60.120.10">
    <property type="entry name" value="Jelly Rolls"/>
    <property type="match status" value="1"/>
</dbReference>
<dbReference type="PROSITE" id="PS01124">
    <property type="entry name" value="HTH_ARAC_FAMILY_2"/>
    <property type="match status" value="1"/>
</dbReference>
<accession>A0A2V5JZB4</accession>
<dbReference type="InterPro" id="IPR037923">
    <property type="entry name" value="HTH-like"/>
</dbReference>
<dbReference type="InterPro" id="IPR020449">
    <property type="entry name" value="Tscrpt_reg_AraC-type_HTH"/>
</dbReference>